<dbReference type="InParanoid" id="A0A6P3VE12"/>
<dbReference type="RefSeq" id="XP_012372853.1">
    <property type="nucleotide sequence ID" value="XM_012517399.1"/>
</dbReference>
<feature type="compositionally biased region" description="Basic and acidic residues" evidence="1">
    <location>
        <begin position="92"/>
        <end position="121"/>
    </location>
</feature>
<reference evidence="3" key="1">
    <citation type="submission" date="2025-08" db="UniProtKB">
        <authorList>
            <consortium name="RefSeq"/>
        </authorList>
    </citation>
    <scope>IDENTIFICATION</scope>
</reference>
<name>A0A6P3VE12_OCTDE</name>
<evidence type="ECO:0000313" key="2">
    <source>
        <dbReference type="Proteomes" id="UP000515203"/>
    </source>
</evidence>
<evidence type="ECO:0000256" key="1">
    <source>
        <dbReference type="SAM" id="MobiDB-lite"/>
    </source>
</evidence>
<dbReference type="GeneID" id="105743836"/>
<dbReference type="AlphaFoldDB" id="A0A6P3VE12"/>
<dbReference type="Proteomes" id="UP000515203">
    <property type="component" value="Unplaced"/>
</dbReference>
<feature type="compositionally biased region" description="Basic and acidic residues" evidence="1">
    <location>
        <begin position="284"/>
        <end position="297"/>
    </location>
</feature>
<feature type="region of interest" description="Disordered" evidence="1">
    <location>
        <begin position="19"/>
        <end position="129"/>
    </location>
</feature>
<feature type="compositionally biased region" description="Polar residues" evidence="1">
    <location>
        <begin position="166"/>
        <end position="184"/>
    </location>
</feature>
<feature type="region of interest" description="Disordered" evidence="1">
    <location>
        <begin position="218"/>
        <end position="321"/>
    </location>
</feature>
<proteinExistence type="predicted"/>
<feature type="compositionally biased region" description="Pro residues" evidence="1">
    <location>
        <begin position="238"/>
        <end position="250"/>
    </location>
</feature>
<feature type="region of interest" description="Disordered" evidence="1">
    <location>
        <begin position="418"/>
        <end position="443"/>
    </location>
</feature>
<keyword evidence="2" id="KW-1185">Reference proteome</keyword>
<evidence type="ECO:0000313" key="3">
    <source>
        <dbReference type="RefSeq" id="XP_012372853.1"/>
    </source>
</evidence>
<accession>A0A6P3VE12</accession>
<gene>
    <name evidence="3" type="primary">LOC105743836</name>
</gene>
<protein>
    <submittedName>
        <fullName evidence="3">Serine/arginine-rich splicing factor SR45-like</fullName>
    </submittedName>
</protein>
<sequence>MRRRACPAGWRLAAPCLRGGARQALRGPSGRVSPREAEPPGRCGDLRPTSPCRARPGVPELPTSDVGYWTAEGLKASRRRPSAHARAGLPPPERDRGRPPPPERDRGRPPPPERDKSRPEPSADSGSSWFCGLSRSHGRFFWESSFEKDGFIVAHIVFAEVTPPSSMTKSTNLGLGQPSVTTKTEATRRRKIKLYHQDSAVKGAFSFCSKAGRLERLLPRPGCPEPPGPSTHAQLPPARAPPPAAAPPPQRSAKKQMSRWDSLEAPSARESPPERSGQPGWRRLGPERGRERARPEAAKPASVPGEATFQDSGSAGCRRSGLPGHRGALGLQQSAWCNLPPSGLHAASQRGAGLGPGLLLPREAPKPFWPGAACSKSPRVASSTSCGSCALQRPRRAIPRPGLPAPRGLGLGSVLSRSGCHSAGSGQRTPERAHSARASGRVAGTRTRGLFGEPARVNSSSDGRTDGRTDRWTRKCLQGQVQTCTFWSLEPGSWSSGFLLARRLLNQSHRCYSGFVHIYSCSRDIRAMTNLPQYA</sequence>
<organism evidence="2 3">
    <name type="scientific">Octodon degus</name>
    <name type="common">Degu</name>
    <name type="synonym">Sciurus degus</name>
    <dbReference type="NCBI Taxonomy" id="10160"/>
    <lineage>
        <taxon>Eukaryota</taxon>
        <taxon>Metazoa</taxon>
        <taxon>Chordata</taxon>
        <taxon>Craniata</taxon>
        <taxon>Vertebrata</taxon>
        <taxon>Euteleostomi</taxon>
        <taxon>Mammalia</taxon>
        <taxon>Eutheria</taxon>
        <taxon>Euarchontoglires</taxon>
        <taxon>Glires</taxon>
        <taxon>Rodentia</taxon>
        <taxon>Hystricomorpha</taxon>
        <taxon>Octodontidae</taxon>
        <taxon>Octodon</taxon>
    </lineage>
</organism>
<feature type="region of interest" description="Disordered" evidence="1">
    <location>
        <begin position="166"/>
        <end position="186"/>
    </location>
</feature>